<keyword evidence="4 6" id="KW-0378">Hydrolase</keyword>
<dbReference type="OrthoDB" id="9764088at2"/>
<dbReference type="InterPro" id="IPR047804">
    <property type="entry name" value="C69_dipept_A-like"/>
</dbReference>
<dbReference type="PANTHER" id="PTHR12994:SF17">
    <property type="entry name" value="LD30995P"/>
    <property type="match status" value="1"/>
</dbReference>
<dbReference type="RefSeq" id="WP_068280491.1">
    <property type="nucleotide sequence ID" value="NZ_CP014873.1"/>
</dbReference>
<comment type="catalytic activity">
    <reaction evidence="1">
        <text>an L-aminoacyl-L-amino acid + H2O = 2 an L-alpha-amino acid</text>
        <dbReference type="Rhea" id="RHEA:48940"/>
        <dbReference type="ChEBI" id="CHEBI:15377"/>
        <dbReference type="ChEBI" id="CHEBI:59869"/>
        <dbReference type="ChEBI" id="CHEBI:77460"/>
        <dbReference type="EC" id="3.4.13.19"/>
    </reaction>
</comment>
<keyword evidence="8" id="KW-1185">Reference proteome</keyword>
<dbReference type="Pfam" id="PF03577">
    <property type="entry name" value="Peptidase_C69"/>
    <property type="match status" value="1"/>
</dbReference>
<sequence length="475" mass="52238">MQKNLLTNFSACTSVLVGKAASADGSTFIGRNEDSKAAWPKHFVKHAHNSAVTEFISKDTGLALTLPQESAAYTATPEWTDKFGLFEEDGINEYGVAMSATESAYANAQVLGYDPLVAGGIAEEAMVTVVLPYVHSAREGVQRLGDLISQSGTSETNGILFSDQEEVWYLESGSGHHWVAQRIPDDSYAVVSNQLSIQVVDFADTANFMSSPAIQAFASQHHLWRTGTPFNFREIFGTQSQSDLIYNTPRVWYGQRLLNPSSKQKPMSFALPFVRQAERPITVEMLSQILSSHFQGTKYDPVGQGKPKNKHKFRPISLAKTQESHILQLRPNLPTAIGGLHWLAMGVAAESCYVPFYAGISETPADYKVGGATYDPQSNYWAYKLLGVLVDSHYHQFNEQLAAVQNEVHANLLHQLEEADQKAVTLTGTALTDYLTKTSAQRGAYARQEFEALTATLITQATDRSPLNFNTDANL</sequence>
<evidence type="ECO:0000256" key="1">
    <source>
        <dbReference type="ARBA" id="ARBA00001670"/>
    </source>
</evidence>
<dbReference type="PANTHER" id="PTHR12994">
    <property type="entry name" value="SECERNIN"/>
    <property type="match status" value="1"/>
</dbReference>
<evidence type="ECO:0000256" key="4">
    <source>
        <dbReference type="ARBA" id="ARBA00022801"/>
    </source>
</evidence>
<evidence type="ECO:0000313" key="8">
    <source>
        <dbReference type="Proteomes" id="UP000078582"/>
    </source>
</evidence>
<dbReference type="EMBL" id="CP014873">
    <property type="protein sequence ID" value="ANK63008.1"/>
    <property type="molecule type" value="Genomic_DNA"/>
</dbReference>
<keyword evidence="5 6" id="KW-0224">Dipeptidase</keyword>
<dbReference type="GO" id="GO:0016805">
    <property type="term" value="F:dipeptidase activity"/>
    <property type="evidence" value="ECO:0007669"/>
    <property type="project" value="UniProtKB-KW"/>
</dbReference>
<proteinExistence type="inferred from homology"/>
<dbReference type="Proteomes" id="UP000078582">
    <property type="component" value="Chromosome"/>
</dbReference>
<dbReference type="GO" id="GO:0070004">
    <property type="term" value="F:cysteine-type exopeptidase activity"/>
    <property type="evidence" value="ECO:0007669"/>
    <property type="project" value="InterPro"/>
</dbReference>
<name>A0A192H428_9LACO</name>
<dbReference type="GO" id="GO:0006508">
    <property type="term" value="P:proteolysis"/>
    <property type="evidence" value="ECO:0007669"/>
    <property type="project" value="UniProtKB-KW"/>
</dbReference>
<evidence type="ECO:0000256" key="2">
    <source>
        <dbReference type="ARBA" id="ARBA00007225"/>
    </source>
</evidence>
<evidence type="ECO:0000256" key="6">
    <source>
        <dbReference type="RuleBase" id="RU364089"/>
    </source>
</evidence>
<dbReference type="STRING" id="375175.AYR53_09685"/>
<dbReference type="InterPro" id="IPR005322">
    <property type="entry name" value="Peptidase_C69"/>
</dbReference>
<dbReference type="NCBIfam" id="NF033678">
    <property type="entry name" value="C69_fam_dipept"/>
    <property type="match status" value="1"/>
</dbReference>
<evidence type="ECO:0000256" key="3">
    <source>
        <dbReference type="ARBA" id="ARBA00022670"/>
    </source>
</evidence>
<evidence type="ECO:0000256" key="5">
    <source>
        <dbReference type="ARBA" id="ARBA00022997"/>
    </source>
</evidence>
<dbReference type="EC" id="3.4.-.-" evidence="6"/>
<reference evidence="7 8" key="1">
    <citation type="submission" date="2016-03" db="EMBL/GenBank/DDBJ databases">
        <title>Pediococcus and Lactobacillus from brewery environment - whole genome sequencing and assembly.</title>
        <authorList>
            <person name="Behr J."/>
            <person name="Geissler A.J."/>
            <person name="Vogel R.F."/>
        </authorList>
    </citation>
    <scope>NUCLEOTIDE SEQUENCE [LARGE SCALE GENOMIC DNA]</scope>
    <source>
        <strain evidence="7 8">TMW 1.1989</strain>
    </source>
</reference>
<accession>A0A192H428</accession>
<keyword evidence="3 6" id="KW-0645">Protease</keyword>
<dbReference type="GeneID" id="42982526"/>
<organism evidence="7 8">
    <name type="scientific">Loigolactobacillus backii</name>
    <dbReference type="NCBI Taxonomy" id="375175"/>
    <lineage>
        <taxon>Bacteria</taxon>
        <taxon>Bacillati</taxon>
        <taxon>Bacillota</taxon>
        <taxon>Bacilli</taxon>
        <taxon>Lactobacillales</taxon>
        <taxon>Lactobacillaceae</taxon>
        <taxon>Loigolactobacillus</taxon>
    </lineage>
</organism>
<dbReference type="AlphaFoldDB" id="A0A192H428"/>
<evidence type="ECO:0000313" key="7">
    <source>
        <dbReference type="EMBL" id="ANK63008.1"/>
    </source>
</evidence>
<protein>
    <recommendedName>
        <fullName evidence="6">Dipeptidase</fullName>
        <ecNumber evidence="6">3.4.-.-</ecNumber>
    </recommendedName>
</protein>
<gene>
    <name evidence="7" type="ORF">AYR53_09685</name>
</gene>
<comment type="similarity">
    <text evidence="2 6">Belongs to the peptidase C69 family.</text>
</comment>
<dbReference type="Gene3D" id="3.60.60.10">
    <property type="entry name" value="Penicillin V Acylase, Chain A"/>
    <property type="match status" value="1"/>
</dbReference>